<evidence type="ECO:0000313" key="2">
    <source>
        <dbReference type="Proteomes" id="UP000095282"/>
    </source>
</evidence>
<protein>
    <submittedName>
        <fullName evidence="3">DUF4136 domain-containing protein</fullName>
    </submittedName>
</protein>
<dbReference type="Proteomes" id="UP000095282">
    <property type="component" value="Unplaced"/>
</dbReference>
<dbReference type="eggNOG" id="ENOG502TI9G">
    <property type="taxonomic scope" value="Eukaryota"/>
</dbReference>
<reference evidence="3" key="1">
    <citation type="submission" date="2016-11" db="UniProtKB">
        <authorList>
            <consortium name="WormBaseParasite"/>
        </authorList>
    </citation>
    <scope>IDENTIFICATION</scope>
</reference>
<evidence type="ECO:0000313" key="3">
    <source>
        <dbReference type="WBParaSite" id="Csp11.Scaffold629.g7705.t1"/>
    </source>
</evidence>
<sequence length="178" mass="19343">MFILLSVLIVPILGCAPGTGTLGTRATFDYEIQPAVAYTYYTENNQLGQISKEYALRLVTSDVQNAINEVLQANSIPLNDVNKPTVTYTPPEVQIAVDATSCTAAIANQTIAFNCRITYLCKDKKPFNGQYSVPLSVQITAVTAIYESQWTVLANQVADKLTTKQNVGFVTDPLVTVS</sequence>
<dbReference type="AlphaFoldDB" id="A0A1I7UBN9"/>
<name>A0A1I7UBN9_9PELO</name>
<dbReference type="WBParaSite" id="Csp11.Scaffold629.g7705.t1">
    <property type="protein sequence ID" value="Csp11.Scaffold629.g7705.t1"/>
    <property type="gene ID" value="Csp11.Scaffold629.g7705"/>
</dbReference>
<accession>A0A1I7UBN9</accession>
<keyword evidence="2" id="KW-1185">Reference proteome</keyword>
<feature type="chain" id="PRO_5009308706" evidence="1">
    <location>
        <begin position="19"/>
        <end position="178"/>
    </location>
</feature>
<evidence type="ECO:0000256" key="1">
    <source>
        <dbReference type="SAM" id="SignalP"/>
    </source>
</evidence>
<proteinExistence type="predicted"/>
<feature type="signal peptide" evidence="1">
    <location>
        <begin position="1"/>
        <end position="18"/>
    </location>
</feature>
<keyword evidence="1" id="KW-0732">Signal</keyword>
<organism evidence="2 3">
    <name type="scientific">Caenorhabditis tropicalis</name>
    <dbReference type="NCBI Taxonomy" id="1561998"/>
    <lineage>
        <taxon>Eukaryota</taxon>
        <taxon>Metazoa</taxon>
        <taxon>Ecdysozoa</taxon>
        <taxon>Nematoda</taxon>
        <taxon>Chromadorea</taxon>
        <taxon>Rhabditida</taxon>
        <taxon>Rhabditina</taxon>
        <taxon>Rhabditomorpha</taxon>
        <taxon>Rhabditoidea</taxon>
        <taxon>Rhabditidae</taxon>
        <taxon>Peloderinae</taxon>
        <taxon>Caenorhabditis</taxon>
    </lineage>
</organism>